<dbReference type="PROSITE" id="PS50011">
    <property type="entry name" value="PROTEIN_KINASE_DOM"/>
    <property type="match status" value="1"/>
</dbReference>
<keyword evidence="7" id="KW-1185">Reference proteome</keyword>
<dbReference type="InterPro" id="IPR011009">
    <property type="entry name" value="Kinase-like_dom_sf"/>
</dbReference>
<sequence length="703" mass="77423">MLEGEPVRLYKPGQLENAMCSRNSVAVKRLGNVLGDLEGAKCVLREVCILRRLYHPNICALKDAFLRPSNTGGFVFRDGNLVAKSVDLYCVLEYCDHGDLFHLRGQLLADQVKSIMWQLLGVLRFLHSNNVWHRDIKSANVLVQMREGKRVVKLCDFGSARSGYSWHGPGTEPTKNHASLDLEMTDMGGACKGMKCVRAPQKRSGFETPLTRVVCTPCYRAPEVVMSHGNYSSALDMWSLGCILGELVQRIPYLGKSSTPHLQVAPVICVSSFPDTPSSHDKYEGPGNPHTRKELDALFSVIGTPPWSTIDAAVRLPNWHHYLRHATPKAPQLYRRFGAAGEVTLDLLRRLLEFDPSRRASAEEAMHHEYFSGLEDVIEEEDEGEVVREASMDWMAVDKTDGSLNLSMLAQVPSSWGSACTDASSLINLPMLKRRANSGAASPPAVGHAATYSAEGGDASMQDAQGPPQAAQEVLGDEEMQGLAGGPTTTPYNITEGHPRKTLKRQRSFFDLKDPSEALAALELELVDISTTDDRGADRMRDMLARECEELHIMQQQMEVAQRAAMEAAEKLGATVLAKRADSGPVELWLTHARDQSRGRHHPLLPRSEGLMPDSGHAEDPSAIGKQRLPHHADTELADRDAEKHLREGRHGEWAPTSLPESQVKSADCLKRASWGVTLCPPGVSEGEMTPGMAEAIRRQHAR</sequence>
<dbReference type="InterPro" id="IPR050117">
    <property type="entry name" value="MAPK"/>
</dbReference>
<dbReference type="Proteomes" id="UP000815325">
    <property type="component" value="Unassembled WGS sequence"/>
</dbReference>
<dbReference type="Gene3D" id="1.10.510.10">
    <property type="entry name" value="Transferase(Phosphotransferase) domain 1"/>
    <property type="match status" value="1"/>
</dbReference>
<evidence type="ECO:0000313" key="7">
    <source>
        <dbReference type="Proteomes" id="UP000815325"/>
    </source>
</evidence>
<gene>
    <name evidence="6" type="ORF">DUNSADRAFT_18018</name>
</gene>
<organism evidence="6 7">
    <name type="scientific">Dunaliella salina</name>
    <name type="common">Green alga</name>
    <name type="synonym">Protococcus salinus</name>
    <dbReference type="NCBI Taxonomy" id="3046"/>
    <lineage>
        <taxon>Eukaryota</taxon>
        <taxon>Viridiplantae</taxon>
        <taxon>Chlorophyta</taxon>
        <taxon>core chlorophytes</taxon>
        <taxon>Chlorophyceae</taxon>
        <taxon>CS clade</taxon>
        <taxon>Chlamydomonadales</taxon>
        <taxon>Dunaliellaceae</taxon>
        <taxon>Dunaliella</taxon>
    </lineage>
</organism>
<keyword evidence="2" id="KW-0067">ATP-binding</keyword>
<feature type="region of interest" description="Disordered" evidence="4">
    <location>
        <begin position="596"/>
        <end position="631"/>
    </location>
</feature>
<dbReference type="InterPro" id="IPR008271">
    <property type="entry name" value="Ser/Thr_kinase_AS"/>
</dbReference>
<reference evidence="6" key="1">
    <citation type="submission" date="2017-08" db="EMBL/GenBank/DDBJ databases">
        <authorList>
            <person name="Polle J.E."/>
            <person name="Barry K."/>
            <person name="Cushman J."/>
            <person name="Schmutz J."/>
            <person name="Tran D."/>
            <person name="Hathwaick L.T."/>
            <person name="Yim W.C."/>
            <person name="Jenkins J."/>
            <person name="Mckie-Krisberg Z.M."/>
            <person name="Prochnik S."/>
            <person name="Lindquist E."/>
            <person name="Dockter R.B."/>
            <person name="Adam C."/>
            <person name="Molina H."/>
            <person name="Bunkerborg J."/>
            <person name="Jin E."/>
            <person name="Buchheim M."/>
            <person name="Magnuson J."/>
        </authorList>
    </citation>
    <scope>NUCLEOTIDE SEQUENCE</scope>
    <source>
        <strain evidence="6">CCAP 19/18</strain>
    </source>
</reference>
<evidence type="ECO:0000259" key="5">
    <source>
        <dbReference type="PROSITE" id="PS50011"/>
    </source>
</evidence>
<keyword evidence="3" id="KW-0175">Coiled coil</keyword>
<dbReference type="InterPro" id="IPR000719">
    <property type="entry name" value="Prot_kinase_dom"/>
</dbReference>
<feature type="domain" description="Protein kinase" evidence="5">
    <location>
        <begin position="1"/>
        <end position="371"/>
    </location>
</feature>
<keyword evidence="1" id="KW-0547">Nucleotide-binding</keyword>
<evidence type="ECO:0000256" key="1">
    <source>
        <dbReference type="ARBA" id="ARBA00022741"/>
    </source>
</evidence>
<evidence type="ECO:0000313" key="6">
    <source>
        <dbReference type="EMBL" id="KAF5828214.1"/>
    </source>
</evidence>
<dbReference type="SMART" id="SM00220">
    <property type="entry name" value="S_TKc"/>
    <property type="match status" value="1"/>
</dbReference>
<protein>
    <submittedName>
        <fullName evidence="6">Kinase-like domain-containing protein</fullName>
    </submittedName>
</protein>
<name>A0ABQ7G0T7_DUNSA</name>
<dbReference type="PROSITE" id="PS00108">
    <property type="entry name" value="PROTEIN_KINASE_ST"/>
    <property type="match status" value="1"/>
</dbReference>
<evidence type="ECO:0000256" key="2">
    <source>
        <dbReference type="ARBA" id="ARBA00022840"/>
    </source>
</evidence>
<dbReference type="Pfam" id="PF00069">
    <property type="entry name" value="Pkinase"/>
    <property type="match status" value="1"/>
</dbReference>
<dbReference type="EMBL" id="MU070341">
    <property type="protein sequence ID" value="KAF5828214.1"/>
    <property type="molecule type" value="Genomic_DNA"/>
</dbReference>
<accession>A0ABQ7G0T7</accession>
<comment type="caution">
    <text evidence="6">The sequence shown here is derived from an EMBL/GenBank/DDBJ whole genome shotgun (WGS) entry which is preliminary data.</text>
</comment>
<evidence type="ECO:0000256" key="4">
    <source>
        <dbReference type="SAM" id="MobiDB-lite"/>
    </source>
</evidence>
<proteinExistence type="predicted"/>
<dbReference type="SUPFAM" id="SSF56112">
    <property type="entry name" value="Protein kinase-like (PK-like)"/>
    <property type="match status" value="1"/>
</dbReference>
<feature type="coiled-coil region" evidence="3">
    <location>
        <begin position="544"/>
        <end position="571"/>
    </location>
</feature>
<dbReference type="PANTHER" id="PTHR24055">
    <property type="entry name" value="MITOGEN-ACTIVATED PROTEIN KINASE"/>
    <property type="match status" value="1"/>
</dbReference>
<evidence type="ECO:0000256" key="3">
    <source>
        <dbReference type="SAM" id="Coils"/>
    </source>
</evidence>
<dbReference type="Gene3D" id="3.30.200.20">
    <property type="entry name" value="Phosphorylase Kinase, domain 1"/>
    <property type="match status" value="1"/>
</dbReference>